<accession>A0A9P3LEG8</accession>
<gene>
    <name evidence="2" type="ORF">PsYK624_076480</name>
</gene>
<keyword evidence="3" id="KW-1185">Reference proteome</keyword>
<dbReference type="OrthoDB" id="2803138at2759"/>
<keyword evidence="1" id="KW-0732">Signal</keyword>
<proteinExistence type="predicted"/>
<evidence type="ECO:0000256" key="1">
    <source>
        <dbReference type="SAM" id="SignalP"/>
    </source>
</evidence>
<dbReference type="AlphaFoldDB" id="A0A9P3LEG8"/>
<evidence type="ECO:0000313" key="2">
    <source>
        <dbReference type="EMBL" id="GJE91498.1"/>
    </source>
</evidence>
<protein>
    <submittedName>
        <fullName evidence="2">Uncharacterized protein</fullName>
    </submittedName>
</protein>
<reference evidence="2 3" key="1">
    <citation type="submission" date="2021-08" db="EMBL/GenBank/DDBJ databases">
        <title>Draft Genome Sequence of Phanerochaete sordida strain YK-624.</title>
        <authorList>
            <person name="Mori T."/>
            <person name="Dohra H."/>
            <person name="Suzuki T."/>
            <person name="Kawagishi H."/>
            <person name="Hirai H."/>
        </authorList>
    </citation>
    <scope>NUCLEOTIDE SEQUENCE [LARGE SCALE GENOMIC DNA]</scope>
    <source>
        <strain evidence="2 3">YK-624</strain>
    </source>
</reference>
<dbReference type="EMBL" id="BPQB01000021">
    <property type="protein sequence ID" value="GJE91498.1"/>
    <property type="molecule type" value="Genomic_DNA"/>
</dbReference>
<name>A0A9P3LEG8_9APHY</name>
<dbReference type="Proteomes" id="UP000703269">
    <property type="component" value="Unassembled WGS sequence"/>
</dbReference>
<feature type="signal peptide" evidence="1">
    <location>
        <begin position="1"/>
        <end position="26"/>
    </location>
</feature>
<sequence length="190" mass="20576">MQPTFILTRAFAISALFVGAAPLAQAAPIYPTAAVPCVSGISCSGTSSSLWAFIAAIVPSSSSSSPVNFLENLYPQDASPVSQPPEAERETVAVVVVVEETCRGGACESSLYKRDEVEFEARDLTPVEERSDDVDIIIREPELEQRDGDVDIIIRDPVELEDREADPEPAPTCFNVAYCKREPEPERASD</sequence>
<evidence type="ECO:0000313" key="3">
    <source>
        <dbReference type="Proteomes" id="UP000703269"/>
    </source>
</evidence>
<feature type="chain" id="PRO_5040216816" evidence="1">
    <location>
        <begin position="27"/>
        <end position="190"/>
    </location>
</feature>
<organism evidence="2 3">
    <name type="scientific">Phanerochaete sordida</name>
    <dbReference type="NCBI Taxonomy" id="48140"/>
    <lineage>
        <taxon>Eukaryota</taxon>
        <taxon>Fungi</taxon>
        <taxon>Dikarya</taxon>
        <taxon>Basidiomycota</taxon>
        <taxon>Agaricomycotina</taxon>
        <taxon>Agaricomycetes</taxon>
        <taxon>Polyporales</taxon>
        <taxon>Phanerochaetaceae</taxon>
        <taxon>Phanerochaete</taxon>
    </lineage>
</organism>
<comment type="caution">
    <text evidence="2">The sequence shown here is derived from an EMBL/GenBank/DDBJ whole genome shotgun (WGS) entry which is preliminary data.</text>
</comment>